<evidence type="ECO:0000313" key="3">
    <source>
        <dbReference type="Proteomes" id="UP001143480"/>
    </source>
</evidence>
<reference evidence="2" key="1">
    <citation type="journal article" date="2014" name="Int. J. Syst. Evol. Microbiol.">
        <title>Complete genome sequence of Corynebacterium casei LMG S-19264T (=DSM 44701T), isolated from a smear-ripened cheese.</title>
        <authorList>
            <consortium name="US DOE Joint Genome Institute (JGI-PGF)"/>
            <person name="Walter F."/>
            <person name="Albersmeier A."/>
            <person name="Kalinowski J."/>
            <person name="Ruckert C."/>
        </authorList>
    </citation>
    <scope>NUCLEOTIDE SEQUENCE</scope>
    <source>
        <strain evidence="2">VKM Ac-1321</strain>
    </source>
</reference>
<keyword evidence="1" id="KW-0472">Membrane</keyword>
<feature type="transmembrane region" description="Helical" evidence="1">
    <location>
        <begin position="55"/>
        <end position="76"/>
    </location>
</feature>
<dbReference type="EMBL" id="BSFP01000015">
    <property type="protein sequence ID" value="GLL01414.1"/>
    <property type="molecule type" value="Genomic_DNA"/>
</dbReference>
<dbReference type="AlphaFoldDB" id="A0A9W6KJ13"/>
<accession>A0A9W6KJ13</accession>
<dbReference type="Proteomes" id="UP001143480">
    <property type="component" value="Unassembled WGS sequence"/>
</dbReference>
<evidence type="ECO:0000256" key="1">
    <source>
        <dbReference type="SAM" id="Phobius"/>
    </source>
</evidence>
<proteinExistence type="predicted"/>
<protein>
    <submittedName>
        <fullName evidence="2">Uncharacterized protein</fullName>
    </submittedName>
</protein>
<reference evidence="2" key="2">
    <citation type="submission" date="2023-01" db="EMBL/GenBank/DDBJ databases">
        <authorList>
            <person name="Sun Q."/>
            <person name="Evtushenko L."/>
        </authorList>
    </citation>
    <scope>NUCLEOTIDE SEQUENCE</scope>
    <source>
        <strain evidence="2">VKM Ac-1321</strain>
    </source>
</reference>
<dbReference type="RefSeq" id="WP_261964094.1">
    <property type="nucleotide sequence ID" value="NZ_BAAAXA010000003.1"/>
</dbReference>
<feature type="transmembrane region" description="Helical" evidence="1">
    <location>
        <begin position="82"/>
        <end position="101"/>
    </location>
</feature>
<dbReference type="PROSITE" id="PS51257">
    <property type="entry name" value="PROKAR_LIPOPROTEIN"/>
    <property type="match status" value="1"/>
</dbReference>
<feature type="transmembrane region" description="Helical" evidence="1">
    <location>
        <begin position="14"/>
        <end position="34"/>
    </location>
</feature>
<gene>
    <name evidence="2" type="ORF">GCM10017581_031550</name>
</gene>
<keyword evidence="1" id="KW-1133">Transmembrane helix</keyword>
<comment type="caution">
    <text evidence="2">The sequence shown here is derived from an EMBL/GenBank/DDBJ whole genome shotgun (WGS) entry which is preliminary data.</text>
</comment>
<keyword evidence="3" id="KW-1185">Reference proteome</keyword>
<evidence type="ECO:0000313" key="2">
    <source>
        <dbReference type="EMBL" id="GLL01414.1"/>
    </source>
</evidence>
<name>A0A9W6KJ13_9ACTN</name>
<keyword evidence="1" id="KW-0812">Transmembrane</keyword>
<sequence>MARSRGGDLPVEDWLAMVAGLAVVVVFCGCAVRWSALVPPDDGAGPYRTPERVHTVLVVVGVLGLAALVLAARAWWADAGASWFSAGALVTIGAMLLLGLYMPRVEAQIVADGFGDTWYGTDTDGRFSLYNTTGEPVTVCLGLSGDCDAGAPGPPELRSPGLTIPAGHRRTVRTPGRAGNFKLTLVGPGISHRDAILHTEVPPSS</sequence>
<organism evidence="2 3">
    <name type="scientific">Dactylosporangium matsuzakiense</name>
    <dbReference type="NCBI Taxonomy" id="53360"/>
    <lineage>
        <taxon>Bacteria</taxon>
        <taxon>Bacillati</taxon>
        <taxon>Actinomycetota</taxon>
        <taxon>Actinomycetes</taxon>
        <taxon>Micromonosporales</taxon>
        <taxon>Micromonosporaceae</taxon>
        <taxon>Dactylosporangium</taxon>
    </lineage>
</organism>